<dbReference type="InterPro" id="IPR050888">
    <property type="entry name" value="ZnF_C2H2-type_TF"/>
</dbReference>
<feature type="compositionally biased region" description="Acidic residues" evidence="9">
    <location>
        <begin position="852"/>
        <end position="884"/>
    </location>
</feature>
<dbReference type="Gene3D" id="3.40.1800.20">
    <property type="match status" value="1"/>
</dbReference>
<feature type="compositionally biased region" description="Low complexity" evidence="9">
    <location>
        <begin position="703"/>
        <end position="714"/>
    </location>
</feature>
<dbReference type="PhylomeDB" id="B4N8R1"/>
<feature type="binding site" evidence="8">
    <location>
        <position position="75"/>
    </location>
    <ligand>
        <name>Zn(2+)</name>
        <dbReference type="ChEBI" id="CHEBI:29105"/>
    </ligand>
</feature>
<feature type="region of interest" description="Disordered" evidence="9">
    <location>
        <begin position="702"/>
        <end position="747"/>
    </location>
</feature>
<feature type="region of interest" description="Disordered" evidence="9">
    <location>
        <begin position="122"/>
        <end position="190"/>
    </location>
</feature>
<dbReference type="AlphaFoldDB" id="B4N8R1"/>
<dbReference type="PROSITE" id="PS00028">
    <property type="entry name" value="ZINC_FINGER_C2H2_1"/>
    <property type="match status" value="2"/>
</dbReference>
<dbReference type="InterPro" id="IPR012934">
    <property type="entry name" value="Znf_AD"/>
</dbReference>
<feature type="compositionally biased region" description="Low complexity" evidence="9">
    <location>
        <begin position="1096"/>
        <end position="1107"/>
    </location>
</feature>
<gene>
    <name evidence="12" type="primary">Dwil\GK12106</name>
    <name evidence="12" type="ORF">Dwil_GK12106</name>
</gene>
<dbReference type="FunCoup" id="B4N8R1">
    <property type="interactions" value="111"/>
</dbReference>
<feature type="domain" description="C2H2-type" evidence="10">
    <location>
        <begin position="232"/>
        <end position="259"/>
    </location>
</feature>
<feature type="region of interest" description="Disordered" evidence="9">
    <location>
        <begin position="963"/>
        <end position="993"/>
    </location>
</feature>
<evidence type="ECO:0000256" key="4">
    <source>
        <dbReference type="ARBA" id="ARBA00022771"/>
    </source>
</evidence>
<dbReference type="HOGENOM" id="CLU_290225_0_0_1"/>
<feature type="domain" description="C2H2-type" evidence="10">
    <location>
        <begin position="202"/>
        <end position="230"/>
    </location>
</feature>
<evidence type="ECO:0000256" key="5">
    <source>
        <dbReference type="ARBA" id="ARBA00022833"/>
    </source>
</evidence>
<accession>B4N8R1</accession>
<keyword evidence="13" id="KW-1185">Reference proteome</keyword>
<keyword evidence="3" id="KW-0677">Repeat</keyword>
<dbReference type="STRING" id="7260.B4N8R1"/>
<organism evidence="12 13">
    <name type="scientific">Drosophila willistoni</name>
    <name type="common">Fruit fly</name>
    <dbReference type="NCBI Taxonomy" id="7260"/>
    <lineage>
        <taxon>Eukaryota</taxon>
        <taxon>Metazoa</taxon>
        <taxon>Ecdysozoa</taxon>
        <taxon>Arthropoda</taxon>
        <taxon>Hexapoda</taxon>
        <taxon>Insecta</taxon>
        <taxon>Pterygota</taxon>
        <taxon>Neoptera</taxon>
        <taxon>Endopterygota</taxon>
        <taxon>Diptera</taxon>
        <taxon>Brachycera</taxon>
        <taxon>Muscomorpha</taxon>
        <taxon>Ephydroidea</taxon>
        <taxon>Drosophilidae</taxon>
        <taxon>Drosophila</taxon>
        <taxon>Sophophora</taxon>
    </lineage>
</organism>
<name>B4N8R1_DROWI</name>
<feature type="region of interest" description="Disordered" evidence="9">
    <location>
        <begin position="414"/>
        <end position="434"/>
    </location>
</feature>
<feature type="region of interest" description="Disordered" evidence="9">
    <location>
        <begin position="554"/>
        <end position="599"/>
    </location>
</feature>
<dbReference type="eggNOG" id="KOG1181">
    <property type="taxonomic scope" value="Eukaryota"/>
</dbReference>
<sequence length="1144" mass="127616">MERFAFKIDAALKANLCKICRLCGIDNPQKVPILLTNEGEITDLDDPSLYQKVYELVGLTVTKNDKMPQTMCNLCVDKINDFYEFREMCYATNNQTRKLLGLKPAEPQKLVMDIKPLVKTESLTGGAKRGRKRKSDEPVVNDPLPDSVKKEPMAWRKKLRLQHQQQLKQENKMSSEIKDEPADPDPPTTTTKLALMKKGRKSVCSVCGEKFEAKELMDEHKNRVHVPWIPRYFCNACNQTHHNQSDIRAHQLWHKLSKAPYKCPLCDANVANAYAFARHLREHTPPTPLQLQVLDRECPLCKKTFVTNFFYNTHPCAIRKRKCGGCSRPLNTEGAYMRHAPSCSKIYLSHSKHILPEVVQTESQMRIKNEVEDEQTPSTVVMPSFLQDDDMQPMVVLERLASPLLRASAIVPNTLGATTPSTSKSKSTERVSSKKYLKRVDQLLRNTMSTLVSIKHEPEVHINDTGPTADQAESDPEPEEPPSFSDFHAANDDDDSDGEEATANGSSSASNVFSLDAVKQEPVDDQQVPGHQGEVQIKQEPLKLKLKITNNHGQLNSSIVDDHDEMQPRGSKKKKKRKHKERQRESLATPAEVETPVQEDLGIKIKEERMDNEYADGNENGTETMLPQATVMTSIPMTQLEGNYNDDTTTHLGHQQKDSAALPTSNLALEEMRDVKPNRLELDRLMKISHVASGVDMAEEAMETAPSSAPATAEEPIETLPQINKKTAKSTARKSTGGGSTRQPTASVPQIVAVESGAAVNFNMVPDIAIKPEPQNRGYADEMTNENKNEPEPAVAELAEDEINHNEKIDEENAYINSLDFNNITIKQEKDLDITDMTANGSQTECMNYNGQEEEEAADSEDEDDDSASSADEAEEHMEEDEEERIYQEIELQPLEKPTEETSIEKQQQSIEAETAEEPAEEPIIETLAEETAPPVADVGQMEPNPPNPNFNIVITSVCSQADEAVSAQTTSEPTTEQNEKCDESAPSEIVPGQAESLPSILLTAAKDNEIEAQPFLEPTSASNCDEEQQNVLNHEIFEQQMPVEALEQLPVGDDAVEQLPVESLEQVPVPAAQADQLPGPNEETENRINELQQQEQLQHQMQVHQDQVNDDSNINEIAENNNNANIERELQDDANGAQENVNI</sequence>
<feature type="region of interest" description="Disordered" evidence="9">
    <location>
        <begin position="852"/>
        <end position="920"/>
    </location>
</feature>
<keyword evidence="2 8" id="KW-0479">Metal-binding</keyword>
<evidence type="ECO:0000256" key="6">
    <source>
        <dbReference type="ARBA" id="ARBA00023242"/>
    </source>
</evidence>
<dbReference type="OMA" id="GMGLTCD"/>
<keyword evidence="6" id="KW-0539">Nucleus</keyword>
<dbReference type="SMART" id="SM00868">
    <property type="entry name" value="zf-AD"/>
    <property type="match status" value="1"/>
</dbReference>
<evidence type="ECO:0000256" key="2">
    <source>
        <dbReference type="ARBA" id="ARBA00022723"/>
    </source>
</evidence>
<dbReference type="OrthoDB" id="7765040at2759"/>
<proteinExistence type="predicted"/>
<dbReference type="GO" id="GO:0008270">
    <property type="term" value="F:zinc ion binding"/>
    <property type="evidence" value="ECO:0007669"/>
    <property type="project" value="UniProtKB-UniRule"/>
</dbReference>
<evidence type="ECO:0000256" key="3">
    <source>
        <dbReference type="ARBA" id="ARBA00022737"/>
    </source>
</evidence>
<feature type="domain" description="C2H2-type" evidence="10">
    <location>
        <begin position="261"/>
        <end position="288"/>
    </location>
</feature>
<keyword evidence="4 7" id="KW-0863">Zinc-finger</keyword>
<evidence type="ECO:0000313" key="12">
    <source>
        <dbReference type="EMBL" id="EDW81512.1"/>
    </source>
</evidence>
<feature type="region of interest" description="Disordered" evidence="9">
    <location>
        <begin position="455"/>
        <end position="510"/>
    </location>
</feature>
<evidence type="ECO:0000256" key="8">
    <source>
        <dbReference type="PROSITE-ProRule" id="PRU01263"/>
    </source>
</evidence>
<dbReference type="Proteomes" id="UP000007798">
    <property type="component" value="Unassembled WGS sequence"/>
</dbReference>
<protein>
    <submittedName>
        <fullName evidence="12">Uncharacterized protein</fullName>
    </submittedName>
</protein>
<evidence type="ECO:0000256" key="9">
    <source>
        <dbReference type="SAM" id="MobiDB-lite"/>
    </source>
</evidence>
<reference evidence="12 13" key="1">
    <citation type="journal article" date="2007" name="Nature">
        <title>Evolution of genes and genomes on the Drosophila phylogeny.</title>
        <authorList>
            <consortium name="Drosophila 12 Genomes Consortium"/>
            <person name="Clark A.G."/>
            <person name="Eisen M.B."/>
            <person name="Smith D.R."/>
            <person name="Bergman C.M."/>
            <person name="Oliver B."/>
            <person name="Markow T.A."/>
            <person name="Kaufman T.C."/>
            <person name="Kellis M."/>
            <person name="Gelbart W."/>
            <person name="Iyer V.N."/>
            <person name="Pollard D.A."/>
            <person name="Sackton T.B."/>
            <person name="Larracuente A.M."/>
            <person name="Singh N.D."/>
            <person name="Abad J.P."/>
            <person name="Abt D.N."/>
            <person name="Adryan B."/>
            <person name="Aguade M."/>
            <person name="Akashi H."/>
            <person name="Anderson W.W."/>
            <person name="Aquadro C.F."/>
            <person name="Ardell D.H."/>
            <person name="Arguello R."/>
            <person name="Artieri C.G."/>
            <person name="Barbash D.A."/>
            <person name="Barker D."/>
            <person name="Barsanti P."/>
            <person name="Batterham P."/>
            <person name="Batzoglou S."/>
            <person name="Begun D."/>
            <person name="Bhutkar A."/>
            <person name="Blanco E."/>
            <person name="Bosak S.A."/>
            <person name="Bradley R.K."/>
            <person name="Brand A.D."/>
            <person name="Brent M.R."/>
            <person name="Brooks A.N."/>
            <person name="Brown R.H."/>
            <person name="Butlin R.K."/>
            <person name="Caggese C."/>
            <person name="Calvi B.R."/>
            <person name="Bernardo de Carvalho A."/>
            <person name="Caspi A."/>
            <person name="Castrezana S."/>
            <person name="Celniker S.E."/>
            <person name="Chang J.L."/>
            <person name="Chapple C."/>
            <person name="Chatterji S."/>
            <person name="Chinwalla A."/>
            <person name="Civetta A."/>
            <person name="Clifton S.W."/>
            <person name="Comeron J.M."/>
            <person name="Costello J.C."/>
            <person name="Coyne J.A."/>
            <person name="Daub J."/>
            <person name="David R.G."/>
            <person name="Delcher A.L."/>
            <person name="Delehaunty K."/>
            <person name="Do C.B."/>
            <person name="Ebling H."/>
            <person name="Edwards K."/>
            <person name="Eickbush T."/>
            <person name="Evans J.D."/>
            <person name="Filipski A."/>
            <person name="Findeiss S."/>
            <person name="Freyhult E."/>
            <person name="Fulton L."/>
            <person name="Fulton R."/>
            <person name="Garcia A.C."/>
            <person name="Gardiner A."/>
            <person name="Garfield D.A."/>
            <person name="Garvin B.E."/>
            <person name="Gibson G."/>
            <person name="Gilbert D."/>
            <person name="Gnerre S."/>
            <person name="Godfrey J."/>
            <person name="Good R."/>
            <person name="Gotea V."/>
            <person name="Gravely B."/>
            <person name="Greenberg A.J."/>
            <person name="Griffiths-Jones S."/>
            <person name="Gross S."/>
            <person name="Guigo R."/>
            <person name="Gustafson E.A."/>
            <person name="Haerty W."/>
            <person name="Hahn M.W."/>
            <person name="Halligan D.L."/>
            <person name="Halpern A.L."/>
            <person name="Halter G.M."/>
            <person name="Han M.V."/>
            <person name="Heger A."/>
            <person name="Hillier L."/>
            <person name="Hinrichs A.S."/>
            <person name="Holmes I."/>
            <person name="Hoskins R.A."/>
            <person name="Hubisz M.J."/>
            <person name="Hultmark D."/>
            <person name="Huntley M.A."/>
            <person name="Jaffe D.B."/>
            <person name="Jagadeeshan S."/>
            <person name="Jeck W.R."/>
            <person name="Johnson J."/>
            <person name="Jones C.D."/>
            <person name="Jordan W.C."/>
            <person name="Karpen G.H."/>
            <person name="Kataoka E."/>
            <person name="Keightley P.D."/>
            <person name="Kheradpour P."/>
            <person name="Kirkness E.F."/>
            <person name="Koerich L.B."/>
            <person name="Kristiansen K."/>
            <person name="Kudrna D."/>
            <person name="Kulathinal R.J."/>
            <person name="Kumar S."/>
            <person name="Kwok R."/>
            <person name="Lander E."/>
            <person name="Langley C.H."/>
            <person name="Lapoint R."/>
            <person name="Lazzaro B.P."/>
            <person name="Lee S.J."/>
            <person name="Levesque L."/>
            <person name="Li R."/>
            <person name="Lin C.F."/>
            <person name="Lin M.F."/>
            <person name="Lindblad-Toh K."/>
            <person name="Llopart A."/>
            <person name="Long M."/>
            <person name="Low L."/>
            <person name="Lozovsky E."/>
            <person name="Lu J."/>
            <person name="Luo M."/>
            <person name="Machado C.A."/>
            <person name="Makalowski W."/>
            <person name="Marzo M."/>
            <person name="Matsuda M."/>
            <person name="Matzkin L."/>
            <person name="McAllister B."/>
            <person name="McBride C.S."/>
            <person name="McKernan B."/>
            <person name="McKernan K."/>
            <person name="Mendez-Lago M."/>
            <person name="Minx P."/>
            <person name="Mollenhauer M.U."/>
            <person name="Montooth K."/>
            <person name="Mount S.M."/>
            <person name="Mu X."/>
            <person name="Myers E."/>
            <person name="Negre B."/>
            <person name="Newfeld S."/>
            <person name="Nielsen R."/>
            <person name="Noor M.A."/>
            <person name="O'Grady P."/>
            <person name="Pachter L."/>
            <person name="Papaceit M."/>
            <person name="Parisi M.J."/>
            <person name="Parisi M."/>
            <person name="Parts L."/>
            <person name="Pedersen J.S."/>
            <person name="Pesole G."/>
            <person name="Phillippy A.M."/>
            <person name="Ponting C.P."/>
            <person name="Pop M."/>
            <person name="Porcelli D."/>
            <person name="Powell J.R."/>
            <person name="Prohaska S."/>
            <person name="Pruitt K."/>
            <person name="Puig M."/>
            <person name="Quesneville H."/>
            <person name="Ram K.R."/>
            <person name="Rand D."/>
            <person name="Rasmussen M.D."/>
            <person name="Reed L.K."/>
            <person name="Reenan R."/>
            <person name="Reily A."/>
            <person name="Remington K.A."/>
            <person name="Rieger T.T."/>
            <person name="Ritchie M.G."/>
            <person name="Robin C."/>
            <person name="Rogers Y.H."/>
            <person name="Rohde C."/>
            <person name="Rozas J."/>
            <person name="Rubenfield M.J."/>
            <person name="Ruiz A."/>
            <person name="Russo S."/>
            <person name="Salzberg S.L."/>
            <person name="Sanchez-Gracia A."/>
            <person name="Saranga D.J."/>
            <person name="Sato H."/>
            <person name="Schaeffer S.W."/>
            <person name="Schatz M.C."/>
            <person name="Schlenke T."/>
            <person name="Schwartz R."/>
            <person name="Segarra C."/>
            <person name="Singh R.S."/>
            <person name="Sirot L."/>
            <person name="Sirota M."/>
            <person name="Sisneros N.B."/>
            <person name="Smith C.D."/>
            <person name="Smith T.F."/>
            <person name="Spieth J."/>
            <person name="Stage D.E."/>
            <person name="Stark A."/>
            <person name="Stephan W."/>
            <person name="Strausberg R.L."/>
            <person name="Strempel S."/>
            <person name="Sturgill D."/>
            <person name="Sutton G."/>
            <person name="Sutton G.G."/>
            <person name="Tao W."/>
            <person name="Teichmann S."/>
            <person name="Tobari Y.N."/>
            <person name="Tomimura Y."/>
            <person name="Tsolas J.M."/>
            <person name="Valente V.L."/>
            <person name="Venter E."/>
            <person name="Venter J.C."/>
            <person name="Vicario S."/>
            <person name="Vieira F.G."/>
            <person name="Vilella A.J."/>
            <person name="Villasante A."/>
            <person name="Walenz B."/>
            <person name="Wang J."/>
            <person name="Wasserman M."/>
            <person name="Watts T."/>
            <person name="Wilson D."/>
            <person name="Wilson R.K."/>
            <person name="Wing R.A."/>
            <person name="Wolfner M.F."/>
            <person name="Wong A."/>
            <person name="Wong G.K."/>
            <person name="Wu C.I."/>
            <person name="Wu G."/>
            <person name="Yamamoto D."/>
            <person name="Yang H.P."/>
            <person name="Yang S.P."/>
            <person name="Yorke J.A."/>
            <person name="Yoshida K."/>
            <person name="Zdobnov E."/>
            <person name="Zhang P."/>
            <person name="Zhang Y."/>
            <person name="Zimin A.V."/>
            <person name="Baldwin J."/>
            <person name="Abdouelleil A."/>
            <person name="Abdulkadir J."/>
            <person name="Abebe A."/>
            <person name="Abera B."/>
            <person name="Abreu J."/>
            <person name="Acer S.C."/>
            <person name="Aftuck L."/>
            <person name="Alexander A."/>
            <person name="An P."/>
            <person name="Anderson E."/>
            <person name="Anderson S."/>
            <person name="Arachi H."/>
            <person name="Azer M."/>
            <person name="Bachantsang P."/>
            <person name="Barry A."/>
            <person name="Bayul T."/>
            <person name="Berlin A."/>
            <person name="Bessette D."/>
            <person name="Bloom T."/>
            <person name="Blye J."/>
            <person name="Boguslavskiy L."/>
            <person name="Bonnet C."/>
            <person name="Boukhgalter B."/>
            <person name="Bourzgui I."/>
            <person name="Brown A."/>
            <person name="Cahill P."/>
            <person name="Channer S."/>
            <person name="Cheshatsang Y."/>
            <person name="Chuda L."/>
            <person name="Citroen M."/>
            <person name="Collymore A."/>
            <person name="Cooke P."/>
            <person name="Costello M."/>
            <person name="D'Aco K."/>
            <person name="Daza R."/>
            <person name="De Haan G."/>
            <person name="DeGray S."/>
            <person name="DeMaso C."/>
            <person name="Dhargay N."/>
            <person name="Dooley K."/>
            <person name="Dooley E."/>
            <person name="Doricent M."/>
            <person name="Dorje P."/>
            <person name="Dorjee K."/>
            <person name="Dupes A."/>
            <person name="Elong R."/>
            <person name="Falk J."/>
            <person name="Farina A."/>
            <person name="Faro S."/>
            <person name="Ferguson D."/>
            <person name="Fisher S."/>
            <person name="Foley C.D."/>
            <person name="Franke A."/>
            <person name="Friedrich D."/>
            <person name="Gadbois L."/>
            <person name="Gearin G."/>
            <person name="Gearin C.R."/>
            <person name="Giannoukos G."/>
            <person name="Goode T."/>
            <person name="Graham J."/>
            <person name="Grandbois E."/>
            <person name="Grewal S."/>
            <person name="Gyaltsen K."/>
            <person name="Hafez N."/>
            <person name="Hagos B."/>
            <person name="Hall J."/>
            <person name="Henson C."/>
            <person name="Hollinger A."/>
            <person name="Honan T."/>
            <person name="Huard M.D."/>
            <person name="Hughes L."/>
            <person name="Hurhula B."/>
            <person name="Husby M.E."/>
            <person name="Kamat A."/>
            <person name="Kanga B."/>
            <person name="Kashin S."/>
            <person name="Khazanovich D."/>
            <person name="Kisner P."/>
            <person name="Lance K."/>
            <person name="Lara M."/>
            <person name="Lee W."/>
            <person name="Lennon N."/>
            <person name="Letendre F."/>
            <person name="LeVine R."/>
            <person name="Lipovsky A."/>
            <person name="Liu X."/>
            <person name="Liu J."/>
            <person name="Liu S."/>
            <person name="Lokyitsang T."/>
            <person name="Lokyitsang Y."/>
            <person name="Lubonja R."/>
            <person name="Lui A."/>
            <person name="MacDonald P."/>
            <person name="Magnisalis V."/>
            <person name="Maru K."/>
            <person name="Matthews C."/>
            <person name="McCusker W."/>
            <person name="McDonough S."/>
            <person name="Mehta T."/>
            <person name="Meldrim J."/>
            <person name="Meneus L."/>
            <person name="Mihai O."/>
            <person name="Mihalev A."/>
            <person name="Mihova T."/>
            <person name="Mittelman R."/>
            <person name="Mlenga V."/>
            <person name="Montmayeur A."/>
            <person name="Mulrain L."/>
            <person name="Navidi A."/>
            <person name="Naylor J."/>
            <person name="Negash T."/>
            <person name="Nguyen T."/>
            <person name="Nguyen N."/>
            <person name="Nicol R."/>
            <person name="Norbu C."/>
            <person name="Norbu N."/>
            <person name="Novod N."/>
            <person name="O'Neill B."/>
            <person name="Osman S."/>
            <person name="Markiewicz E."/>
            <person name="Oyono O.L."/>
            <person name="Patti C."/>
            <person name="Phunkhang P."/>
            <person name="Pierre F."/>
            <person name="Priest M."/>
            <person name="Raghuraman S."/>
            <person name="Rege F."/>
            <person name="Reyes R."/>
            <person name="Rise C."/>
            <person name="Rogov P."/>
            <person name="Ross K."/>
            <person name="Ryan E."/>
            <person name="Settipalli S."/>
            <person name="Shea T."/>
            <person name="Sherpa N."/>
            <person name="Shi L."/>
            <person name="Shih D."/>
            <person name="Sparrow T."/>
            <person name="Spaulding J."/>
            <person name="Stalker J."/>
            <person name="Stange-Thomann N."/>
            <person name="Stavropoulos S."/>
            <person name="Stone C."/>
            <person name="Strader C."/>
            <person name="Tesfaye S."/>
            <person name="Thomson T."/>
            <person name="Thoulutsang Y."/>
            <person name="Thoulutsang D."/>
            <person name="Topham K."/>
            <person name="Topping I."/>
            <person name="Tsamla T."/>
            <person name="Vassiliev H."/>
            <person name="Vo A."/>
            <person name="Wangchuk T."/>
            <person name="Wangdi T."/>
            <person name="Weiand M."/>
            <person name="Wilkinson J."/>
            <person name="Wilson A."/>
            <person name="Yadav S."/>
            <person name="Young G."/>
            <person name="Yu Q."/>
            <person name="Zembek L."/>
            <person name="Zhong D."/>
            <person name="Zimmer A."/>
            <person name="Zwirko Z."/>
            <person name="Jaffe D.B."/>
            <person name="Alvarez P."/>
            <person name="Brockman W."/>
            <person name="Butler J."/>
            <person name="Chin C."/>
            <person name="Gnerre S."/>
            <person name="Grabherr M."/>
            <person name="Kleber M."/>
            <person name="Mauceli E."/>
            <person name="MacCallum I."/>
        </authorList>
    </citation>
    <scope>NUCLEOTIDE SEQUENCE [LARGE SCALE GENOMIC DNA]</scope>
    <source>
        <strain evidence="13">Tucson 14030-0811.24</strain>
    </source>
</reference>
<dbReference type="GO" id="GO:0005634">
    <property type="term" value="C:nucleus"/>
    <property type="evidence" value="ECO:0007669"/>
    <property type="project" value="UniProtKB-SubCell"/>
</dbReference>
<dbReference type="PROSITE" id="PS51915">
    <property type="entry name" value="ZAD"/>
    <property type="match status" value="1"/>
</dbReference>
<feature type="compositionally biased region" description="Basic residues" evidence="9">
    <location>
        <begin position="570"/>
        <end position="581"/>
    </location>
</feature>
<feature type="binding site" evidence="8">
    <location>
        <position position="72"/>
    </location>
    <ligand>
        <name>Zn(2+)</name>
        <dbReference type="ChEBI" id="CHEBI:29105"/>
    </ligand>
</feature>
<evidence type="ECO:0000259" key="10">
    <source>
        <dbReference type="PROSITE" id="PS50157"/>
    </source>
</evidence>
<dbReference type="Gene3D" id="3.30.160.60">
    <property type="entry name" value="Classic Zinc Finger"/>
    <property type="match status" value="2"/>
</dbReference>
<dbReference type="PANTHER" id="PTHR24406">
    <property type="entry name" value="TRANSCRIPTIONAL REPRESSOR CTCFL-RELATED"/>
    <property type="match status" value="1"/>
</dbReference>
<dbReference type="KEGG" id="dwi:6648048"/>
<keyword evidence="5 8" id="KW-0862">Zinc</keyword>
<dbReference type="eggNOG" id="KOG1721">
    <property type="taxonomic scope" value="Eukaryota"/>
</dbReference>
<feature type="compositionally biased region" description="Polar residues" evidence="9">
    <location>
        <begin position="967"/>
        <end position="977"/>
    </location>
</feature>
<dbReference type="InterPro" id="IPR013087">
    <property type="entry name" value="Znf_C2H2_type"/>
</dbReference>
<evidence type="ECO:0000313" key="13">
    <source>
        <dbReference type="Proteomes" id="UP000007798"/>
    </source>
</evidence>
<dbReference type="SMART" id="SM00355">
    <property type="entry name" value="ZnF_C2H2"/>
    <property type="match status" value="3"/>
</dbReference>
<evidence type="ECO:0000259" key="11">
    <source>
        <dbReference type="PROSITE" id="PS51915"/>
    </source>
</evidence>
<dbReference type="InParanoid" id="B4N8R1"/>
<evidence type="ECO:0000256" key="7">
    <source>
        <dbReference type="PROSITE-ProRule" id="PRU00042"/>
    </source>
</evidence>
<feature type="region of interest" description="Disordered" evidence="9">
    <location>
        <begin position="1096"/>
        <end position="1144"/>
    </location>
</feature>
<dbReference type="SUPFAM" id="SSF57716">
    <property type="entry name" value="Glucocorticoid receptor-like (DNA-binding domain)"/>
    <property type="match status" value="1"/>
</dbReference>
<feature type="binding site" evidence="8">
    <location>
        <position position="20"/>
    </location>
    <ligand>
        <name>Zn(2+)</name>
        <dbReference type="ChEBI" id="CHEBI:29105"/>
    </ligand>
</feature>
<dbReference type="PROSITE" id="PS50157">
    <property type="entry name" value="ZINC_FINGER_C2H2_2"/>
    <property type="match status" value="3"/>
</dbReference>
<feature type="compositionally biased region" description="Low complexity" evidence="9">
    <location>
        <begin position="1115"/>
        <end position="1126"/>
    </location>
</feature>
<comment type="subcellular location">
    <subcellularLocation>
        <location evidence="1">Nucleus</location>
    </subcellularLocation>
</comment>
<feature type="compositionally biased region" description="Basic and acidic residues" evidence="9">
    <location>
        <begin position="169"/>
        <end position="181"/>
    </location>
</feature>
<dbReference type="Pfam" id="PF07776">
    <property type="entry name" value="zf-AD"/>
    <property type="match status" value="1"/>
</dbReference>
<evidence type="ECO:0000256" key="1">
    <source>
        <dbReference type="ARBA" id="ARBA00004123"/>
    </source>
</evidence>
<dbReference type="EMBL" id="CH964232">
    <property type="protein sequence ID" value="EDW81512.1"/>
    <property type="molecule type" value="Genomic_DNA"/>
</dbReference>
<feature type="domain" description="ZAD" evidence="11">
    <location>
        <begin position="18"/>
        <end position="99"/>
    </location>
</feature>
<feature type="binding site" evidence="8">
    <location>
        <position position="23"/>
    </location>
    <ligand>
        <name>Zn(2+)</name>
        <dbReference type="ChEBI" id="CHEBI:29105"/>
    </ligand>
</feature>